<organism evidence="2">
    <name type="scientific">Siphoviridae sp. ctKRD15</name>
    <dbReference type="NCBI Taxonomy" id="2825441"/>
    <lineage>
        <taxon>Viruses</taxon>
        <taxon>Duplodnaviria</taxon>
        <taxon>Heunggongvirae</taxon>
        <taxon>Uroviricota</taxon>
        <taxon>Caudoviricetes</taxon>
    </lineage>
</organism>
<evidence type="ECO:0000313" key="2">
    <source>
        <dbReference type="EMBL" id="DAG01974.1"/>
    </source>
</evidence>
<proteinExistence type="predicted"/>
<reference evidence="2" key="1">
    <citation type="journal article" date="2021" name="Proc. Natl. Acad. Sci. U.S.A.">
        <title>A Catalog of Tens of Thousands of Viruses from Human Metagenomes Reveals Hidden Associations with Chronic Diseases.</title>
        <authorList>
            <person name="Tisza M.J."/>
            <person name="Buck C.B."/>
        </authorList>
    </citation>
    <scope>NUCLEOTIDE SEQUENCE</scope>
    <source>
        <strain evidence="2">CtKRD15</strain>
    </source>
</reference>
<evidence type="ECO:0000256" key="1">
    <source>
        <dbReference type="SAM" id="MobiDB-lite"/>
    </source>
</evidence>
<feature type="compositionally biased region" description="Polar residues" evidence="1">
    <location>
        <begin position="10"/>
        <end position="19"/>
    </location>
</feature>
<sequence>MREYGLRRAQTLQDTSEGMTGTELYQEEDFIPNFVDAVAKKNMLERKAGMTDGFLCRSSAGHIVRLIQNYDSETYPQEPEELPAQWGFYWSDDSKKARPFIAMSTSPYMTGNCCTFNGHVWQSGQDNNVWEPGSVGVQWTDLGTIEEVMGG</sequence>
<feature type="region of interest" description="Disordered" evidence="1">
    <location>
        <begin position="1"/>
        <end position="20"/>
    </location>
</feature>
<dbReference type="EMBL" id="BK016201">
    <property type="protein sequence ID" value="DAG01974.1"/>
    <property type="molecule type" value="Genomic_DNA"/>
</dbReference>
<protein>
    <submittedName>
        <fullName evidence="2">Uncharacterized protein</fullName>
    </submittedName>
</protein>
<name>A0A8S5V5J8_9CAUD</name>
<accession>A0A8S5V5J8</accession>